<evidence type="ECO:0000256" key="1">
    <source>
        <dbReference type="SAM" id="MobiDB-lite"/>
    </source>
</evidence>
<reference evidence="2" key="1">
    <citation type="submission" date="2024-04" db="EMBL/GenBank/DDBJ databases">
        <authorList>
            <consortium name="Molecular Ecology Group"/>
        </authorList>
    </citation>
    <scope>NUCLEOTIDE SEQUENCE</scope>
</reference>
<dbReference type="Proteomes" id="UP001497644">
    <property type="component" value="Chromosome 6"/>
</dbReference>
<feature type="compositionally biased region" description="Basic residues" evidence="1">
    <location>
        <begin position="1"/>
        <end position="11"/>
    </location>
</feature>
<accession>A0AAV2NYS7</accession>
<feature type="region of interest" description="Disordered" evidence="1">
    <location>
        <begin position="1"/>
        <end position="32"/>
    </location>
</feature>
<dbReference type="EMBL" id="OZ034829">
    <property type="protein sequence ID" value="CAL1685760.1"/>
    <property type="molecule type" value="Genomic_DNA"/>
</dbReference>
<protein>
    <submittedName>
        <fullName evidence="2">Uncharacterized protein</fullName>
    </submittedName>
</protein>
<sequence>MRAKKRKRAPPCKREHVTIRSHRGPRRDSIRWFPSPNSAAGALADPTLQSFPGNDCHYRAREGERERVDEPSRGIGLHCDCVSVWSHWPTNCDYGRVCSSTDADDLHRRGWWRLSNSPFLDDLHLIGTDRNRGLRLLSRKYFSGRDSGR</sequence>
<dbReference type="AlphaFoldDB" id="A0AAV2NYS7"/>
<evidence type="ECO:0000313" key="2">
    <source>
        <dbReference type="EMBL" id="CAL1685760.1"/>
    </source>
</evidence>
<gene>
    <name evidence="2" type="ORF">LPLAT_LOCUS11176</name>
</gene>
<evidence type="ECO:0000313" key="3">
    <source>
        <dbReference type="Proteomes" id="UP001497644"/>
    </source>
</evidence>
<organism evidence="2 3">
    <name type="scientific">Lasius platythorax</name>
    <dbReference type="NCBI Taxonomy" id="488582"/>
    <lineage>
        <taxon>Eukaryota</taxon>
        <taxon>Metazoa</taxon>
        <taxon>Ecdysozoa</taxon>
        <taxon>Arthropoda</taxon>
        <taxon>Hexapoda</taxon>
        <taxon>Insecta</taxon>
        <taxon>Pterygota</taxon>
        <taxon>Neoptera</taxon>
        <taxon>Endopterygota</taxon>
        <taxon>Hymenoptera</taxon>
        <taxon>Apocrita</taxon>
        <taxon>Aculeata</taxon>
        <taxon>Formicoidea</taxon>
        <taxon>Formicidae</taxon>
        <taxon>Formicinae</taxon>
        <taxon>Lasius</taxon>
        <taxon>Lasius</taxon>
    </lineage>
</organism>
<proteinExistence type="predicted"/>
<keyword evidence="3" id="KW-1185">Reference proteome</keyword>
<name>A0AAV2NYS7_9HYME</name>